<reference evidence="1 2" key="1">
    <citation type="journal article" date="2014" name="PLoS Genet.">
        <title>Phylogenetically driven sequencing of extremely halophilic archaea reveals strategies for static and dynamic osmo-response.</title>
        <authorList>
            <person name="Becker E.A."/>
            <person name="Seitzer P.M."/>
            <person name="Tritt A."/>
            <person name="Larsen D."/>
            <person name="Krusor M."/>
            <person name="Yao A.I."/>
            <person name="Wu D."/>
            <person name="Madern D."/>
            <person name="Eisen J.A."/>
            <person name="Darling A.E."/>
            <person name="Facciotti M.T."/>
        </authorList>
    </citation>
    <scope>NUCLEOTIDE SEQUENCE [LARGE SCALE GENOMIC DNA]</scope>
    <source>
        <strain evidence="1 2">GA33</strain>
    </source>
</reference>
<dbReference type="Proteomes" id="UP000011599">
    <property type="component" value="Unassembled WGS sequence"/>
</dbReference>
<organism evidence="1 2">
    <name type="scientific">Natronorubrum tibetense GA33</name>
    <dbReference type="NCBI Taxonomy" id="1114856"/>
    <lineage>
        <taxon>Archaea</taxon>
        <taxon>Methanobacteriati</taxon>
        <taxon>Methanobacteriota</taxon>
        <taxon>Stenosarchaea group</taxon>
        <taxon>Halobacteria</taxon>
        <taxon>Halobacteriales</taxon>
        <taxon>Natrialbaceae</taxon>
        <taxon>Natronorubrum</taxon>
    </lineage>
</organism>
<proteinExistence type="predicted"/>
<gene>
    <name evidence="1" type="ORF">C496_12212</name>
</gene>
<dbReference type="EMBL" id="AOHW01000033">
    <property type="protein sequence ID" value="ELY40337.1"/>
    <property type="molecule type" value="Genomic_DNA"/>
</dbReference>
<dbReference type="RefSeq" id="WP_006090311.1">
    <property type="nucleotide sequence ID" value="NZ_AOHW01000033.1"/>
</dbReference>
<accession>L9VTL8</accession>
<comment type="caution">
    <text evidence="1">The sequence shown here is derived from an EMBL/GenBank/DDBJ whole genome shotgun (WGS) entry which is preliminary data.</text>
</comment>
<evidence type="ECO:0000313" key="1">
    <source>
        <dbReference type="EMBL" id="ELY40337.1"/>
    </source>
</evidence>
<dbReference type="eggNOG" id="ENOG502N5D0">
    <property type="taxonomic scope" value="Archaea"/>
</dbReference>
<dbReference type="STRING" id="1114856.GCA_000383975_02867"/>
<dbReference type="PATRIC" id="fig|1114856.3.peg.2547"/>
<evidence type="ECO:0000313" key="2">
    <source>
        <dbReference type="Proteomes" id="UP000011599"/>
    </source>
</evidence>
<name>L9VTL8_9EURY</name>
<keyword evidence="2" id="KW-1185">Reference proteome</keyword>
<dbReference type="OrthoDB" id="203264at2157"/>
<sequence>MPQRETVSEVIAAATLCVAVPVDRGGELAAGAQEVLESLPIVRYADVREIVEVDADDDGLAATIDCRLTLHVDAPSADGATVREVLRETALVRDVDRFAVVDGPYRIERW</sequence>
<protein>
    <submittedName>
        <fullName evidence="1">Uncharacterized protein</fullName>
    </submittedName>
</protein>
<dbReference type="AlphaFoldDB" id="L9VTL8"/>